<protein>
    <submittedName>
        <fullName evidence="3">Uncharacterized protein</fullName>
    </submittedName>
</protein>
<feature type="compositionally biased region" description="Polar residues" evidence="1">
    <location>
        <begin position="75"/>
        <end position="86"/>
    </location>
</feature>
<dbReference type="EMBL" id="CACRXK020016824">
    <property type="protein sequence ID" value="CAB4030382.1"/>
    <property type="molecule type" value="Genomic_DNA"/>
</dbReference>
<accession>A0A6S7KUR9</accession>
<feature type="compositionally biased region" description="Polar residues" evidence="1">
    <location>
        <begin position="47"/>
        <end position="56"/>
    </location>
</feature>
<feature type="region of interest" description="Disordered" evidence="1">
    <location>
        <begin position="242"/>
        <end position="362"/>
    </location>
</feature>
<feature type="region of interest" description="Disordered" evidence="1">
    <location>
        <begin position="1"/>
        <end position="108"/>
    </location>
</feature>
<reference evidence="3" key="1">
    <citation type="submission" date="2020-04" db="EMBL/GenBank/DDBJ databases">
        <authorList>
            <person name="Alioto T."/>
            <person name="Alioto T."/>
            <person name="Gomez Garrido J."/>
        </authorList>
    </citation>
    <scope>NUCLEOTIDE SEQUENCE</scope>
    <source>
        <strain evidence="3">A484AB</strain>
    </source>
</reference>
<feature type="transmembrane region" description="Helical" evidence="2">
    <location>
        <begin position="578"/>
        <end position="599"/>
    </location>
</feature>
<organism evidence="3 4">
    <name type="scientific">Paramuricea clavata</name>
    <name type="common">Red gorgonian</name>
    <name type="synonym">Violescent sea-whip</name>
    <dbReference type="NCBI Taxonomy" id="317549"/>
    <lineage>
        <taxon>Eukaryota</taxon>
        <taxon>Metazoa</taxon>
        <taxon>Cnidaria</taxon>
        <taxon>Anthozoa</taxon>
        <taxon>Octocorallia</taxon>
        <taxon>Malacalcyonacea</taxon>
        <taxon>Plexauridae</taxon>
        <taxon>Paramuricea</taxon>
    </lineage>
</organism>
<comment type="caution">
    <text evidence="3">The sequence shown here is derived from an EMBL/GenBank/DDBJ whole genome shotgun (WGS) entry which is preliminary data.</text>
</comment>
<name>A0A6S7KUR9_PARCT</name>
<feature type="compositionally biased region" description="Basic and acidic residues" evidence="1">
    <location>
        <begin position="59"/>
        <end position="70"/>
    </location>
</feature>
<dbReference type="Proteomes" id="UP001152795">
    <property type="component" value="Unassembled WGS sequence"/>
</dbReference>
<proteinExistence type="predicted"/>
<evidence type="ECO:0000256" key="1">
    <source>
        <dbReference type="SAM" id="MobiDB-lite"/>
    </source>
</evidence>
<gene>
    <name evidence="3" type="ORF">PACLA_8A074792</name>
</gene>
<keyword evidence="2" id="KW-0812">Transmembrane</keyword>
<dbReference type="AlphaFoldDB" id="A0A6S7KUR9"/>
<evidence type="ECO:0000313" key="3">
    <source>
        <dbReference type="EMBL" id="CAB4030382.1"/>
    </source>
</evidence>
<evidence type="ECO:0000313" key="4">
    <source>
        <dbReference type="Proteomes" id="UP001152795"/>
    </source>
</evidence>
<sequence length="602" mass="66991">MRSAPPPPPPRSLSPATKVSSNRPVSEMFPRNHNAKTNSPIALKRSLTVSLLQSPFSRRPVESLSKDKTSSESSAQNSNTPATVSSGEPVDEKNKEDTTKASKTGAFLKKALSNLKIPGTKKAAKKELTISPPTDFTSLYQTRLTTDYSNREQKTVSFLATDDNCGEIADSDASAVRCEPATEEAESNNDECELTTKDPEESMEQLSFHPEFTELPIVDAHQQDEQFYYNFPISKTLVDGTEKLSMPKKPPRSGYLQPSLSQLTKEREEEISLNKLPELGPLPTPPEGPSRQETPNASAITTPESDAPTFPTTDKNKSVVITPEDHIYSVTTPDSDDQNENNGKVNKPLRKPKPEVPRRPSTLKFRPKVPNRPVFQIAYYSVLILYHCVDFVFDWVQFVYEVCVDGEFVGISTKSDAIKGILGFSCASGTICSLFMVLYVYRNYIKFHWKCIKTCRSARNSKSVKYHQVELEDVVNVITTCPSKRSDDHETKTTDCDRRFVLTELIISNIELYLKDGMQSGLLMYMYESSGTRLGWHNIIFAACSIAANFKLLICFMTKLLGCGSGEKIDCESRKCRVCVVGCFGSLVFGALSIVYLVFALS</sequence>
<keyword evidence="4" id="KW-1185">Reference proteome</keyword>
<keyword evidence="2" id="KW-1133">Transmembrane helix</keyword>
<feature type="compositionally biased region" description="Basic and acidic residues" evidence="1">
    <location>
        <begin position="90"/>
        <end position="100"/>
    </location>
</feature>
<feature type="compositionally biased region" description="Polar residues" evidence="1">
    <location>
        <begin position="291"/>
        <end position="304"/>
    </location>
</feature>
<feature type="transmembrane region" description="Helical" evidence="2">
    <location>
        <begin position="421"/>
        <end position="441"/>
    </location>
</feature>
<evidence type="ECO:0000256" key="2">
    <source>
        <dbReference type="SAM" id="Phobius"/>
    </source>
</evidence>
<feature type="compositionally biased region" description="Pro residues" evidence="1">
    <location>
        <begin position="1"/>
        <end position="12"/>
    </location>
</feature>
<keyword evidence="2" id="KW-0472">Membrane</keyword>